<comment type="catalytic activity">
    <reaction evidence="11">
        <text>an alpha-D-Man-(1-&gt;2)-alpha-D-Man-(1-&gt;2)-alpha-D-Man-(1-&gt;3)-[alpha-D-Man-(1-&gt;2)-alpha-D-Man-(1-&gt;3)-alpha-D-Man-(1-&gt;6)]-beta-D-Man-(1-&gt;4)-beta-D-GlcNAc-(1-&gt;4)-alpha-D-GlcNAc-diphospho-di-trans,poly-cis-dolichol + a di-trans,poly-cis-dolichyl beta-D-mannosyl phosphate = an alpha-D-Man-(1-&gt;2)-alpha-D-Man-(1-&gt;2)-alpha-D-Man-(1-&gt;3)-[alpha-D-Man-(1-&gt;2)-alpha-D-Man-(1-&gt;3)-[alpha-D-Man-(1-&gt;6)]-alpha-D-Man-(1-&gt;6)]-beta-D-Man-(1-&gt;4)-beta-D-GlcNAc-(1-&gt;4)-alpha-D-GlcNAc-diphospho-di-trans,poly-cis-dolichol + a di-trans,poly-cis-dolichyl phosphate + H(+)</text>
        <dbReference type="Rhea" id="RHEA:29535"/>
        <dbReference type="Rhea" id="RHEA-COMP:19498"/>
        <dbReference type="Rhea" id="RHEA-COMP:19501"/>
        <dbReference type="Rhea" id="RHEA-COMP:19518"/>
        <dbReference type="Rhea" id="RHEA-COMP:19519"/>
        <dbReference type="ChEBI" id="CHEBI:15378"/>
        <dbReference type="ChEBI" id="CHEBI:57683"/>
        <dbReference type="ChEBI" id="CHEBI:58211"/>
        <dbReference type="ChEBI" id="CHEBI:132517"/>
        <dbReference type="ChEBI" id="CHEBI:132519"/>
        <dbReference type="EC" id="2.4.1.260"/>
    </reaction>
    <physiologicalReaction direction="left-to-right" evidence="11">
        <dbReference type="Rhea" id="RHEA:29536"/>
    </physiologicalReaction>
</comment>
<dbReference type="InterPro" id="IPR005599">
    <property type="entry name" value="GPI_mannosylTrfase"/>
</dbReference>
<keyword evidence="6 12" id="KW-0812">Transmembrane</keyword>
<comment type="subcellular location">
    <subcellularLocation>
        <location evidence="1 12">Endoplasmic reticulum membrane</location>
        <topology evidence="1 12">Multi-pass membrane protein</topology>
    </subcellularLocation>
</comment>
<evidence type="ECO:0000256" key="8">
    <source>
        <dbReference type="ARBA" id="ARBA00022989"/>
    </source>
</evidence>
<keyword evidence="4 12" id="KW-0328">Glycosyltransferase</keyword>
<feature type="transmembrane region" description="Helical" evidence="12">
    <location>
        <begin position="112"/>
        <end position="133"/>
    </location>
</feature>
<comment type="function">
    <text evidence="10">Mannosyltransferase that operates in the biosynthetic pathway of dolichol-linked oligosaccharides, the glycan precursors employed in protein asparagine (N)-glycosylation. The assembly of dolichol-linked oligosaccharides begins on the cytosolic side of the endoplasmic reticulum membrane and finishes in its lumen. The sequential addition of sugars to dolichol pyrophosphate produces dolichol-linked oligosaccharides containing fourteen sugars, including two GlcNAcs, nine mannoses and three glucoses. Once assembled, the oligosaccharide is transferred from the lipid to nascent proteins by oligosaccharyltransferases. In the lumen of the endoplasmic reticulum, adds the eighth mannose residue in an alpha-1,6 linkage onto Man(7)GlcNAc(2)-PP-dolichol to produce Man(8)GlcNAc(2)-PP-dolichol.</text>
</comment>
<feature type="transmembrane region" description="Helical" evidence="12">
    <location>
        <begin position="356"/>
        <end position="376"/>
    </location>
</feature>
<comment type="similarity">
    <text evidence="3 12">Belongs to the glycosyltransferase 22 family.</text>
</comment>
<evidence type="ECO:0000256" key="12">
    <source>
        <dbReference type="RuleBase" id="RU363075"/>
    </source>
</evidence>
<evidence type="ECO:0000256" key="4">
    <source>
        <dbReference type="ARBA" id="ARBA00022676"/>
    </source>
</evidence>
<dbReference type="EC" id="2.4.1.-" evidence="12"/>
<dbReference type="Pfam" id="PF03901">
    <property type="entry name" value="Glyco_transf_22"/>
    <property type="match status" value="1"/>
</dbReference>
<feature type="transmembrane region" description="Helical" evidence="12">
    <location>
        <begin position="225"/>
        <end position="246"/>
    </location>
</feature>
<evidence type="ECO:0000256" key="1">
    <source>
        <dbReference type="ARBA" id="ARBA00004477"/>
    </source>
</evidence>
<evidence type="ECO:0000256" key="5">
    <source>
        <dbReference type="ARBA" id="ARBA00022679"/>
    </source>
</evidence>
<evidence type="ECO:0000313" key="13">
    <source>
        <dbReference type="EMBL" id="KAE9015940.1"/>
    </source>
</evidence>
<keyword evidence="7 12" id="KW-0256">Endoplasmic reticulum</keyword>
<keyword evidence="9 12" id="KW-0472">Membrane</keyword>
<dbReference type="GO" id="GO:0005789">
    <property type="term" value="C:endoplasmic reticulum membrane"/>
    <property type="evidence" value="ECO:0007669"/>
    <property type="project" value="UniProtKB-SubCell"/>
</dbReference>
<keyword evidence="8 12" id="KW-1133">Transmembrane helix</keyword>
<dbReference type="PANTHER" id="PTHR22760">
    <property type="entry name" value="GLYCOSYLTRANSFERASE"/>
    <property type="match status" value="1"/>
</dbReference>
<feature type="transmembrane region" description="Helical" evidence="12">
    <location>
        <begin position="330"/>
        <end position="349"/>
    </location>
</feature>
<evidence type="ECO:0000256" key="3">
    <source>
        <dbReference type="ARBA" id="ARBA00007063"/>
    </source>
</evidence>
<comment type="pathway">
    <text evidence="2">Protein modification; protein glycosylation.</text>
</comment>
<sequence>MSVTWQQYQYTVHCINWLNCVMAFLMRGRRAELLVACAMTAYLFLCPFTKVEESFNLQATHDLLVFGPRNVDKFDHLEFPGVVPRTFVGSLAVAGVSRPIVWLLQLLGLNKLWLQVATRWVLGMMTLGGLVFFSDGVGMRFGRDASRFLLLLCVSQFHLLFYMSRTLPNVYALALVLFALGFYLRDKWQRCVFLFTFATVVFRGDTVVLFAPLVLNMLLSRRVSFFTMVWWGLSAGVVSLALTVLVDSYFWQRWLWPEGEVLWFNTVENKSSEWGVSPPLWYFTSALPRALQATALLIPLGLSTLLPTLLKSRSLHDIVWSLKTAPIVDWSVLSLVWPVFVYLGLYSLLPHKELRFIFNAIPILNMVSAVGLAKLYRNRSKAFLPFVGAIGCMLVTVIGTLFLLTAAQINYPGGEAFVRLHQIGLNERDVPRSVHIDVPAAMTGVSRFGEEFSAWRYSKDESLTTVEQLTQFDYLLTAKDPTLLEDDFQYIAGFKAFAGVGLVDHRITLKTKKLVFLMRNRGITPV</sequence>
<organism evidence="13 14">
    <name type="scientific">Phytophthora rubi</name>
    <dbReference type="NCBI Taxonomy" id="129364"/>
    <lineage>
        <taxon>Eukaryota</taxon>
        <taxon>Sar</taxon>
        <taxon>Stramenopiles</taxon>
        <taxon>Oomycota</taxon>
        <taxon>Peronosporomycetes</taxon>
        <taxon>Peronosporales</taxon>
        <taxon>Peronosporaceae</taxon>
        <taxon>Phytophthora</taxon>
    </lineage>
</organism>
<gene>
    <name evidence="13" type="ORF">PR001_g14769</name>
</gene>
<dbReference type="EMBL" id="QXFV01001077">
    <property type="protein sequence ID" value="KAE9015940.1"/>
    <property type="molecule type" value="Genomic_DNA"/>
</dbReference>
<comment type="caution">
    <text evidence="13">The sequence shown here is derived from an EMBL/GenBank/DDBJ whole genome shotgun (WGS) entry which is preliminary data.</text>
</comment>
<evidence type="ECO:0000256" key="7">
    <source>
        <dbReference type="ARBA" id="ARBA00022824"/>
    </source>
</evidence>
<dbReference type="UniPathway" id="UPA00378"/>
<feature type="transmembrane region" description="Helical" evidence="12">
    <location>
        <begin position="382"/>
        <end position="404"/>
    </location>
</feature>
<dbReference type="GO" id="GO:0006487">
    <property type="term" value="P:protein N-linked glycosylation"/>
    <property type="evidence" value="ECO:0007669"/>
    <property type="project" value="TreeGrafter"/>
</dbReference>
<evidence type="ECO:0000256" key="9">
    <source>
        <dbReference type="ARBA" id="ARBA00023136"/>
    </source>
</evidence>
<accession>A0A6A3LBC8</accession>
<feature type="transmembrane region" description="Helical" evidence="12">
    <location>
        <begin position="192"/>
        <end position="219"/>
    </location>
</feature>
<dbReference type="PANTHER" id="PTHR22760:SF1">
    <property type="entry name" value="DOL-P-MAN:MAN(7)GLCNAC(2)-PP-DOL ALPHA-1,6-MANNOSYLTRANSFERASE"/>
    <property type="match status" value="1"/>
</dbReference>
<evidence type="ECO:0000256" key="11">
    <source>
        <dbReference type="ARBA" id="ARBA00048899"/>
    </source>
</evidence>
<reference evidence="13 14" key="1">
    <citation type="submission" date="2018-09" db="EMBL/GenBank/DDBJ databases">
        <title>Genomic investigation of the strawberry pathogen Phytophthora fragariae indicates pathogenicity is determined by transcriptional variation in three key races.</title>
        <authorList>
            <person name="Adams T.M."/>
            <person name="Armitage A.D."/>
            <person name="Sobczyk M.K."/>
            <person name="Bates H.J."/>
            <person name="Dunwell J.M."/>
            <person name="Nellist C.F."/>
            <person name="Harrison R.J."/>
        </authorList>
    </citation>
    <scope>NUCLEOTIDE SEQUENCE [LARGE SCALE GENOMIC DNA]</scope>
    <source>
        <strain evidence="13 14">SCRP249</strain>
    </source>
</reference>
<evidence type="ECO:0000256" key="10">
    <source>
        <dbReference type="ARBA" id="ARBA00044721"/>
    </source>
</evidence>
<proteinExistence type="inferred from homology"/>
<dbReference type="Proteomes" id="UP000429607">
    <property type="component" value="Unassembled WGS sequence"/>
</dbReference>
<dbReference type="GO" id="GO:0052917">
    <property type="term" value="F:dol-P-Man:Man(7)GlcNAc(2)-PP-Dol alpha-1,6-mannosyltransferase activity"/>
    <property type="evidence" value="ECO:0007669"/>
    <property type="project" value="UniProtKB-EC"/>
</dbReference>
<name>A0A6A3LBC8_9STRA</name>
<keyword evidence="5 13" id="KW-0808">Transferase</keyword>
<dbReference type="AlphaFoldDB" id="A0A6A3LBC8"/>
<feature type="transmembrane region" description="Helical" evidence="12">
    <location>
        <begin position="169"/>
        <end position="185"/>
    </location>
</feature>
<evidence type="ECO:0000313" key="14">
    <source>
        <dbReference type="Proteomes" id="UP000429607"/>
    </source>
</evidence>
<evidence type="ECO:0000256" key="6">
    <source>
        <dbReference type="ARBA" id="ARBA00022692"/>
    </source>
</evidence>
<protein>
    <recommendedName>
        <fullName evidence="12">Mannosyltransferase</fullName>
        <ecNumber evidence="12">2.4.1.-</ecNumber>
    </recommendedName>
</protein>
<evidence type="ECO:0000256" key="2">
    <source>
        <dbReference type="ARBA" id="ARBA00004922"/>
    </source>
</evidence>